<dbReference type="InterPro" id="IPR027417">
    <property type="entry name" value="P-loop_NTPase"/>
</dbReference>
<dbReference type="Proteomes" id="UP001500133">
    <property type="component" value="Unassembled WGS sequence"/>
</dbReference>
<dbReference type="Gene3D" id="3.40.50.300">
    <property type="entry name" value="P-loop containing nucleotide triphosphate hydrolases"/>
    <property type="match status" value="1"/>
</dbReference>
<dbReference type="RefSeq" id="WP_344701737.1">
    <property type="nucleotide sequence ID" value="NZ_BAAAZT010000016.1"/>
</dbReference>
<feature type="compositionally biased region" description="Acidic residues" evidence="1">
    <location>
        <begin position="396"/>
        <end position="407"/>
    </location>
</feature>
<gene>
    <name evidence="2" type="ORF">GCM10022228_03730</name>
</gene>
<sequence>MTHKSHGKPVVQPKPKRRPSQKEELNTALPELLEQDYTIVNDQAARQLYARQADGRAFPLDQLAFCETLALQLDDQGIDATPDKVRQWCHDNAFKLKPKALMTRVMRRIQGSPHVGRVIIDLGNAAGQYAVLTPDEGVQLTTTCPDERVVMVPFDRQLALPTPTNMDTHDAVSELIGLMPQLEEGEALLFIAWLTYNLTHERDPRLMRVFLVLLGPQGSGKTSFCQHIIQRFLDPSAIGVQRMPDSFDDIAVSSLACDVPIFDNISRISSRLSDSFCQVATGSAMVNRKLFTNRDSVVTQLQSTLVFNGLKQPFVKHDLISRSLYLHFNPLTPDQRQSESEMTAWLDDNESRIMGSLLRLCVDIMREWPDARPHINERAVDFCRWLAAFDRVQAQDDGEPDAQDDTDDAPHGADQPHADDVVDTDTGEVVNSDSSVEPDSSVEQAYADNLRHAYATTLQSDPVAYLVDQLLQVRHGHWEGTPTQLLEALDELAPEVARYVSPQALPHNAVSLGKRLQQGSDLYEMLQRAGIHVVRQRTQKRYVTLTYHAQLLHASA</sequence>
<name>A0ABP7LBY2_9GAMM</name>
<dbReference type="EMBL" id="BAAAZT010000016">
    <property type="protein sequence ID" value="GAA3896092.1"/>
    <property type="molecule type" value="Genomic_DNA"/>
</dbReference>
<protein>
    <recommendedName>
        <fullName evidence="4">ATP-binding protein</fullName>
    </recommendedName>
</protein>
<evidence type="ECO:0000313" key="3">
    <source>
        <dbReference type="Proteomes" id="UP001500133"/>
    </source>
</evidence>
<comment type="caution">
    <text evidence="2">The sequence shown here is derived from an EMBL/GenBank/DDBJ whole genome shotgun (WGS) entry which is preliminary data.</text>
</comment>
<accession>A0ABP7LBY2</accession>
<evidence type="ECO:0008006" key="4">
    <source>
        <dbReference type="Google" id="ProtNLM"/>
    </source>
</evidence>
<feature type="compositionally biased region" description="Low complexity" evidence="1">
    <location>
        <begin position="427"/>
        <end position="441"/>
    </location>
</feature>
<feature type="region of interest" description="Disordered" evidence="1">
    <location>
        <begin position="1"/>
        <end position="24"/>
    </location>
</feature>
<evidence type="ECO:0000313" key="2">
    <source>
        <dbReference type="EMBL" id="GAA3896092.1"/>
    </source>
</evidence>
<keyword evidence="3" id="KW-1185">Reference proteome</keyword>
<feature type="region of interest" description="Disordered" evidence="1">
    <location>
        <begin position="396"/>
        <end position="441"/>
    </location>
</feature>
<organism evidence="2 3">
    <name type="scientific">Halomonas cibimaris</name>
    <dbReference type="NCBI Taxonomy" id="657012"/>
    <lineage>
        <taxon>Bacteria</taxon>
        <taxon>Pseudomonadati</taxon>
        <taxon>Pseudomonadota</taxon>
        <taxon>Gammaproteobacteria</taxon>
        <taxon>Oceanospirillales</taxon>
        <taxon>Halomonadaceae</taxon>
        <taxon>Halomonas</taxon>
    </lineage>
</organism>
<dbReference type="SUPFAM" id="SSF52540">
    <property type="entry name" value="P-loop containing nucleoside triphosphate hydrolases"/>
    <property type="match status" value="2"/>
</dbReference>
<proteinExistence type="predicted"/>
<reference evidence="3" key="1">
    <citation type="journal article" date="2019" name="Int. J. Syst. Evol. Microbiol.">
        <title>The Global Catalogue of Microorganisms (GCM) 10K type strain sequencing project: providing services to taxonomists for standard genome sequencing and annotation.</title>
        <authorList>
            <consortium name="The Broad Institute Genomics Platform"/>
            <consortium name="The Broad Institute Genome Sequencing Center for Infectious Disease"/>
            <person name="Wu L."/>
            <person name="Ma J."/>
        </authorList>
    </citation>
    <scope>NUCLEOTIDE SEQUENCE [LARGE SCALE GENOMIC DNA]</scope>
    <source>
        <strain evidence="3">JCM 16914</strain>
    </source>
</reference>
<evidence type="ECO:0000256" key="1">
    <source>
        <dbReference type="SAM" id="MobiDB-lite"/>
    </source>
</evidence>
<feature type="compositionally biased region" description="Basic and acidic residues" evidence="1">
    <location>
        <begin position="408"/>
        <end position="420"/>
    </location>
</feature>